<evidence type="ECO:0000313" key="10">
    <source>
        <dbReference type="Proteomes" id="UP000247702"/>
    </source>
</evidence>
<dbReference type="GO" id="GO:0031048">
    <property type="term" value="P:regulatory ncRNA-mediated heterochromatin formation"/>
    <property type="evidence" value="ECO:0007669"/>
    <property type="project" value="TreeGrafter"/>
</dbReference>
<dbReference type="PANTHER" id="PTHR10887">
    <property type="entry name" value="DNA2/NAM7 HELICASE FAMILY"/>
    <property type="match status" value="1"/>
</dbReference>
<dbReference type="InterPro" id="IPR046439">
    <property type="entry name" value="ZF_RZ_dom"/>
</dbReference>
<evidence type="ECO:0000256" key="6">
    <source>
        <dbReference type="ARBA" id="ARBA00022859"/>
    </source>
</evidence>
<feature type="region of interest" description="Disordered" evidence="7">
    <location>
        <begin position="957"/>
        <end position="998"/>
    </location>
</feature>
<dbReference type="InterPro" id="IPR027417">
    <property type="entry name" value="P-loop_NTPase"/>
</dbReference>
<keyword evidence="4" id="KW-0863">Zinc-finger</keyword>
<sequence length="2310" mass="264207">MSHSVRNSIGRGNSPGEGSLGTFQNGNRGGNPFANPRSGRGRGMGRGREEMSNEELEQVKTKQYNVLLENLQSSALSYDGSDRLVFVSGDRLEGAWRGLIRKEFRDQQQMRWFITSCLLAADKQTGVEVETLVEQLGNPELGISRIREICQYNISVDAGFKKNFASFQSVILPFLALLIRHGVRGSVLEKQLNTIYSVVYSYIDSFFHDKIMKCLDELVRRNSLLDRNVDKDRLLKNDPDIFIPSTFGQPFLILARFLNELLCRIKEASVNDTLHKIVQRLQNASNAWKDSLLAERQSVSGSEDALVSDPEKRQYYFDILDVEMRRLNHVLFDGRRSLDAAKRKANKAEIPEIVLESRKMAKMNEFERLYDPPGELSKFGSRHDNDFLEISKISIIPTKDEILASREPSLPSCMLDRSDFLPDGIARLLDMQFRLLREDMLNPIRLGISRFLVDLDKNKSQVKKLREEGGRFRYDKGDISGDLNVYTNIRFVSINVHKYRGFISRVAFTPPKIRSAKDEKYRLQYWERSRKLMSGSLICVLWQNENSLNSNETNPTPTYSLYFGVVVEKNERLLSRFETEAMIDIHFIESSIYPIVLEDISMGRNHPARVKRFMVESTGVYFESYNHILKTLQSTNPSDVPFRQYLISPLESQYAQVATPLYTRAPRFHFDLSILLKNHGDSLFLNVQDETSRENVIKKLSTPNVSSLDETQSRALVDALSREIALIEGPPGTGKTFVGVELMKVLLSETNRKATSIGPILTICYTNHALDQFLECLLDNNITKIVRLGSRSKSDRIKAFYLDTISRSRPKISHQGFMLYEAYEKLEEIKKEAVKLQEKLSRRWMIWDDVKNYLLVEYTGHYLQFADDHGPDVPALLLNIDNEEFDQNEWTTVGEEKMKNQPIWDQWINGVDIRRREQLIQAIYRNQNAIERKTSKKRKDNQDVSMLQSNNMYDFLMNVPRDGEKDSDNEEDDDDDDESDEDYCEDDVNNDNDDSQEIEHYSTDNIENDETEYWLQKLVIPDGDRDLEILLEDVDVWNMSRIERQRLHDHFREATRKTLIVELSDLEKKHTAKRKEIEDINDEGRREILENCQVIGLTTSGAAKYQSLIRSVAPRIIIVEEAGEVLEAHILSSLTPSTQHLILIGDHLQLRPHIATYTLSVDSQPGEYYKLDRSLFERLVNDDVVMSQLTTQRRMRPEIADLIRNKLYPKLIDGVNTEKYPKVRGTPHNLFFINHEHPEDAAGSNQFALQSHSNEFEVAFVVELIRYFVRNGYDKPNDIAVLTPYLGQLIKIRDALRESFVVVIDERDSQDIAELLAEDPELNSEFENPNAGIISIAEKRSLQRQVILRTVDNFQGEEATIVIVSLVRNTSRGSHGAIGFLKSPNRTNVLLSRAKHGLFMLGNAELLSDYSDMWKSVINLMRERNQIGGSFPIQCESHPDVIKYITNPKQFQELSPDGGCNLPCLYRMPWYLFIILKICITNEILLIKIYLIYISLADIIVVSYKCHPDDPEHVGAAKACIRPCLTLHSNCNHICPLPCGVPCGQCEIVLEDILLPCGHNYPSPKCYQAQNPNSIICTAMVTLTLPACGHEQKARCGSSIENISCDHDCGIILEDCGHPCKNKCFQCQKRSIEKNNNVSILDEQGHVKRTDHLKCIQKCGRILYCGHPCSVKCHGEGCPPCKERCSIACLHSKCMLSCGEPCRACAEQCNWSCQHQGGCALSCGAPCSRLPCNLRCQKLLTCGHRCISVCGEECPQEYCVVCAKYEIKSQVVDIIMQETFADVDWNVHRLIVLECGHCFTMESMDSHMELEKYYVGNVNPKTNETTWIGLKAPPEEISKAKCCPNCRYPINNIYRYGRVSKKIALDAAKMKFLQKFTKTLRGVQDGLEKIILYLETTRTQFVDKIIKSASLYDKSGKSIRKDQKLNTKVPELTPVQQFAEIEYHGISQTHGKLWAKHVVRLITCYQDIFLIMTGTKDPPYKHAFDAAVVNLYRVKSAMETDIDDILNLVERMDTLNLSGSSYMRSLALQRECLQQVGIPLPVISHGMYIKAFLEIVNVQKAMFMEAKQVVQELDSALHEKINLLYLRNNIDIATQQSINSRNSWIKFTRFILEKTIEHLKIICEVAKETKYYRDHSFASLELSEVQCTYGRFILSYEIVNDRESASEQATKMKKLVLTLCKDIQQRFIGLQNSIRLVDGDYIKQQFIKRMEQVLNDVKELENCKDKTILRSEKLEIFRAMNVELQGSGHWYQCPNGHTYTIANCGLANQASSCPECGANVGGIGYNLSDGNSASNEYESLYQYNSYNQHF</sequence>
<dbReference type="PROSITE" id="PS51981">
    <property type="entry name" value="ZF_RZ"/>
    <property type="match status" value="1"/>
</dbReference>
<accession>A0A2Z6R8E5</accession>
<evidence type="ECO:0000256" key="7">
    <source>
        <dbReference type="SAM" id="MobiDB-lite"/>
    </source>
</evidence>
<dbReference type="CDD" id="cd06008">
    <property type="entry name" value="NF-X1-zinc-finger"/>
    <property type="match status" value="1"/>
</dbReference>
<proteinExistence type="predicted"/>
<dbReference type="InterPro" id="IPR047187">
    <property type="entry name" value="SF1_C_Upf1"/>
</dbReference>
<dbReference type="GO" id="GO:0008270">
    <property type="term" value="F:zinc ion binding"/>
    <property type="evidence" value="ECO:0007669"/>
    <property type="project" value="UniProtKB-KW"/>
</dbReference>
<feature type="region of interest" description="Disordered" evidence="7">
    <location>
        <begin position="1"/>
        <end position="56"/>
    </location>
</feature>
<dbReference type="Pfam" id="PF13087">
    <property type="entry name" value="AAA_12"/>
    <property type="match status" value="1"/>
</dbReference>
<keyword evidence="5" id="KW-0862">Zinc</keyword>
<dbReference type="FunFam" id="3.40.50.300:FF:001660">
    <property type="entry name" value="NF-X1 finger and helicase protein, putative"/>
    <property type="match status" value="1"/>
</dbReference>
<gene>
    <name evidence="9" type="ORF">RclHR1_03250007</name>
</gene>
<dbReference type="EMBL" id="BEXD01002502">
    <property type="protein sequence ID" value="GBB98513.1"/>
    <property type="molecule type" value="Genomic_DNA"/>
</dbReference>
<dbReference type="GO" id="GO:0031380">
    <property type="term" value="C:nuclear RNA-directed RNA polymerase complex"/>
    <property type="evidence" value="ECO:0007669"/>
    <property type="project" value="TreeGrafter"/>
</dbReference>
<dbReference type="Pfam" id="PF20173">
    <property type="entry name" value="ZnF_RZ-type"/>
    <property type="match status" value="1"/>
</dbReference>
<evidence type="ECO:0000256" key="3">
    <source>
        <dbReference type="ARBA" id="ARBA00022723"/>
    </source>
</evidence>
<dbReference type="Pfam" id="PF13086">
    <property type="entry name" value="AAA_11"/>
    <property type="match status" value="1"/>
</dbReference>
<evidence type="ECO:0000256" key="2">
    <source>
        <dbReference type="ARBA" id="ARBA00022490"/>
    </source>
</evidence>
<keyword evidence="6" id="KW-0391">Immunity</keyword>
<dbReference type="InterPro" id="IPR041679">
    <property type="entry name" value="DNA2/NAM7-like_C"/>
</dbReference>
<keyword evidence="10" id="KW-1185">Reference proteome</keyword>
<feature type="compositionally biased region" description="Polar residues" evidence="7">
    <location>
        <begin position="1"/>
        <end position="11"/>
    </location>
</feature>
<dbReference type="GO" id="GO:0002376">
    <property type="term" value="P:immune system process"/>
    <property type="evidence" value="ECO:0007669"/>
    <property type="project" value="UniProtKB-KW"/>
</dbReference>
<dbReference type="GO" id="GO:0004386">
    <property type="term" value="F:helicase activity"/>
    <property type="evidence" value="ECO:0007669"/>
    <property type="project" value="InterPro"/>
</dbReference>
<comment type="caution">
    <text evidence="9">The sequence shown here is derived from an EMBL/GenBank/DDBJ whole genome shotgun (WGS) entry which is preliminary data.</text>
</comment>
<evidence type="ECO:0000256" key="5">
    <source>
        <dbReference type="ARBA" id="ARBA00022833"/>
    </source>
</evidence>
<comment type="subcellular location">
    <subcellularLocation>
        <location evidence="1">Cytoplasm</location>
    </subcellularLocation>
</comment>
<dbReference type="PANTHER" id="PTHR10887:SF445">
    <property type="entry name" value="NFX1-TYPE ZINC FINGER-CONTAINING PROTEIN 1"/>
    <property type="match status" value="1"/>
</dbReference>
<protein>
    <recommendedName>
        <fullName evidence="8">RZ-type domain-containing protein</fullName>
    </recommendedName>
</protein>
<keyword evidence="3" id="KW-0479">Metal-binding</keyword>
<reference evidence="9 10" key="1">
    <citation type="submission" date="2017-11" db="EMBL/GenBank/DDBJ databases">
        <title>The genome of Rhizophagus clarus HR1 reveals common genetic basis of auxotrophy among arbuscular mycorrhizal fungi.</title>
        <authorList>
            <person name="Kobayashi Y."/>
        </authorList>
    </citation>
    <scope>NUCLEOTIDE SEQUENCE [LARGE SCALE GENOMIC DNA]</scope>
    <source>
        <strain evidence="9 10">HR1</strain>
    </source>
</reference>
<dbReference type="GO" id="GO:0005737">
    <property type="term" value="C:cytoplasm"/>
    <property type="evidence" value="ECO:0007669"/>
    <property type="project" value="UniProtKB-SubCell"/>
</dbReference>
<evidence type="ECO:0000259" key="8">
    <source>
        <dbReference type="PROSITE" id="PS51981"/>
    </source>
</evidence>
<evidence type="ECO:0000256" key="4">
    <source>
        <dbReference type="ARBA" id="ARBA00022771"/>
    </source>
</evidence>
<evidence type="ECO:0000256" key="1">
    <source>
        <dbReference type="ARBA" id="ARBA00004496"/>
    </source>
</evidence>
<dbReference type="Gene3D" id="3.40.50.300">
    <property type="entry name" value="P-loop containing nucleotide triphosphate hydrolases"/>
    <property type="match status" value="3"/>
</dbReference>
<name>A0A2Z6R8E5_9GLOM</name>
<keyword evidence="2" id="KW-0963">Cytoplasm</keyword>
<organism evidence="9 10">
    <name type="scientific">Rhizophagus clarus</name>
    <dbReference type="NCBI Taxonomy" id="94130"/>
    <lineage>
        <taxon>Eukaryota</taxon>
        <taxon>Fungi</taxon>
        <taxon>Fungi incertae sedis</taxon>
        <taxon>Mucoromycota</taxon>
        <taxon>Glomeromycotina</taxon>
        <taxon>Glomeromycetes</taxon>
        <taxon>Glomerales</taxon>
        <taxon>Glomeraceae</taxon>
        <taxon>Rhizophagus</taxon>
    </lineage>
</organism>
<dbReference type="InterPro" id="IPR041677">
    <property type="entry name" value="DNA2/NAM7_AAA_11"/>
</dbReference>
<evidence type="ECO:0000313" key="9">
    <source>
        <dbReference type="EMBL" id="GBB98513.1"/>
    </source>
</evidence>
<dbReference type="InterPro" id="IPR045055">
    <property type="entry name" value="DNA2/NAM7-like"/>
</dbReference>
<feature type="domain" description="RZ-type" evidence="8">
    <location>
        <begin position="2228"/>
        <end position="2303"/>
    </location>
</feature>
<dbReference type="Proteomes" id="UP000247702">
    <property type="component" value="Unassembled WGS sequence"/>
</dbReference>
<dbReference type="CDD" id="cd18808">
    <property type="entry name" value="SF1_C_Upf1"/>
    <property type="match status" value="1"/>
</dbReference>
<dbReference type="SUPFAM" id="SSF52540">
    <property type="entry name" value="P-loop containing nucleoside triphosphate hydrolases"/>
    <property type="match status" value="1"/>
</dbReference>
<feature type="compositionally biased region" description="Acidic residues" evidence="7">
    <location>
        <begin position="967"/>
        <end position="996"/>
    </location>
</feature>